<evidence type="ECO:0008006" key="3">
    <source>
        <dbReference type="Google" id="ProtNLM"/>
    </source>
</evidence>
<name>A0A443L7D0_9RHOB</name>
<dbReference type="RefSeq" id="WP_128151689.1">
    <property type="nucleotide sequence ID" value="NZ_SAVB01000027.1"/>
</dbReference>
<dbReference type="AlphaFoldDB" id="A0A443L7D0"/>
<evidence type="ECO:0000313" key="1">
    <source>
        <dbReference type="EMBL" id="RWR44983.1"/>
    </source>
</evidence>
<dbReference type="Pfam" id="PF08813">
    <property type="entry name" value="Phage_tail_3"/>
    <property type="match status" value="1"/>
</dbReference>
<protein>
    <recommendedName>
        <fullName evidence="3">Phage tail protein</fullName>
    </recommendedName>
</protein>
<sequence length="139" mass="14916">MKFAASGSKLFIDSSGWVQITGVETLSGLGGEWGMLDQQVICETNEVPMVEFMKQSLRPSAMSLTLALDPTDAGQIALHAAFAAFDATPAFKITFPGGTSREWTAYVTAFTDDLNSADDMARVNVTLQLTGLITRSEDT</sequence>
<comment type="caution">
    <text evidence="1">The sequence shown here is derived from an EMBL/GenBank/DDBJ whole genome shotgun (WGS) entry which is preliminary data.</text>
</comment>
<organism evidence="1 2">
    <name type="scientific">Paenirhodobacter ferrireducens</name>
    <dbReference type="NCBI Taxonomy" id="1215032"/>
    <lineage>
        <taxon>Bacteria</taxon>
        <taxon>Pseudomonadati</taxon>
        <taxon>Pseudomonadota</taxon>
        <taxon>Alphaproteobacteria</taxon>
        <taxon>Rhodobacterales</taxon>
        <taxon>Rhodobacter group</taxon>
        <taxon>Paenirhodobacter</taxon>
    </lineage>
</organism>
<accession>A0A443L7D0</accession>
<dbReference type="Proteomes" id="UP000286594">
    <property type="component" value="Unassembled WGS sequence"/>
</dbReference>
<proteinExistence type="predicted"/>
<keyword evidence="2" id="KW-1185">Reference proteome</keyword>
<reference evidence="1 2" key="1">
    <citation type="submission" date="2019-01" db="EMBL/GenBank/DDBJ databases">
        <title>Sinorhodobacter populi sp. nov. isolated from the symptomatic bark tissue of Populus euramericana canker.</title>
        <authorList>
            <person name="Xu G."/>
        </authorList>
    </citation>
    <scope>NUCLEOTIDE SEQUENCE [LARGE SCALE GENOMIC DNA]</scope>
    <source>
        <strain evidence="1 2">CCTCC AB2012026</strain>
    </source>
</reference>
<dbReference type="InterPro" id="IPR014918">
    <property type="entry name" value="Phage_tail_3"/>
</dbReference>
<evidence type="ECO:0000313" key="2">
    <source>
        <dbReference type="Proteomes" id="UP000286594"/>
    </source>
</evidence>
<dbReference type="Gene3D" id="4.10.410.40">
    <property type="match status" value="1"/>
</dbReference>
<gene>
    <name evidence="1" type="ORF">EOW65_17720</name>
</gene>
<dbReference type="EMBL" id="SAVB01000027">
    <property type="protein sequence ID" value="RWR44983.1"/>
    <property type="molecule type" value="Genomic_DNA"/>
</dbReference>